<feature type="domain" description="Helix-turn-helix" evidence="1">
    <location>
        <begin position="2"/>
        <end position="45"/>
    </location>
</feature>
<dbReference type="InterPro" id="IPR041657">
    <property type="entry name" value="HTH_17"/>
</dbReference>
<protein>
    <submittedName>
        <fullName evidence="2">Excisionase family DNA binding protein</fullName>
    </submittedName>
</protein>
<comment type="caution">
    <text evidence="2">The sequence shown here is derived from an EMBL/GenBank/DDBJ whole genome shotgun (WGS) entry which is preliminary data.</text>
</comment>
<keyword evidence="3" id="KW-1185">Reference proteome</keyword>
<name>A0ABS4FC23_9BACL</name>
<accession>A0ABS4FC23</accession>
<gene>
    <name evidence="2" type="ORF">J2Z18_002902</name>
</gene>
<organism evidence="2 3">
    <name type="scientific">Paenibacillus lactis</name>
    <dbReference type="NCBI Taxonomy" id="228574"/>
    <lineage>
        <taxon>Bacteria</taxon>
        <taxon>Bacillati</taxon>
        <taxon>Bacillota</taxon>
        <taxon>Bacilli</taxon>
        <taxon>Bacillales</taxon>
        <taxon>Paenibacillaceae</taxon>
        <taxon>Paenibacillus</taxon>
    </lineage>
</organism>
<evidence type="ECO:0000313" key="3">
    <source>
        <dbReference type="Proteomes" id="UP000706926"/>
    </source>
</evidence>
<dbReference type="Gene3D" id="1.10.1660.10">
    <property type="match status" value="1"/>
</dbReference>
<sequence length="134" mass="14968">MNAKEAASLLGVHYKTILNMINDGRLSASKNDSGDWVISESDLAAREQQIGDKEFATIYTHMAVQLIEKAHHRAIKAAKEELIEVARATIKARDNSNELNQQVKRLQHALDAYKAAEAFTHTVQSIRKQANIDD</sequence>
<dbReference type="EMBL" id="JAGGKI010000006">
    <property type="protein sequence ID" value="MBP1893799.1"/>
    <property type="molecule type" value="Genomic_DNA"/>
</dbReference>
<dbReference type="InterPro" id="IPR009061">
    <property type="entry name" value="DNA-bd_dom_put_sf"/>
</dbReference>
<dbReference type="SUPFAM" id="SSF46955">
    <property type="entry name" value="Putative DNA-binding domain"/>
    <property type="match status" value="1"/>
</dbReference>
<evidence type="ECO:0000259" key="1">
    <source>
        <dbReference type="Pfam" id="PF12728"/>
    </source>
</evidence>
<dbReference type="Proteomes" id="UP000706926">
    <property type="component" value="Unassembled WGS sequence"/>
</dbReference>
<dbReference type="Pfam" id="PF12728">
    <property type="entry name" value="HTH_17"/>
    <property type="match status" value="1"/>
</dbReference>
<evidence type="ECO:0000313" key="2">
    <source>
        <dbReference type="EMBL" id="MBP1893799.1"/>
    </source>
</evidence>
<reference evidence="2 3" key="1">
    <citation type="submission" date="2021-03" db="EMBL/GenBank/DDBJ databases">
        <title>Genomic Encyclopedia of Type Strains, Phase IV (KMG-IV): sequencing the most valuable type-strain genomes for metagenomic binning, comparative biology and taxonomic classification.</title>
        <authorList>
            <person name="Goeker M."/>
        </authorList>
    </citation>
    <scope>NUCLEOTIDE SEQUENCE [LARGE SCALE GENOMIC DNA]</scope>
    <source>
        <strain evidence="2 3">DSM 15596</strain>
    </source>
</reference>
<dbReference type="GeneID" id="95404872"/>
<proteinExistence type="predicted"/>
<dbReference type="RefSeq" id="WP_007128098.1">
    <property type="nucleotide sequence ID" value="NZ_CP139098.1"/>
</dbReference>